<evidence type="ECO:0000256" key="2">
    <source>
        <dbReference type="ARBA" id="ARBA00022571"/>
    </source>
</evidence>
<dbReference type="InterPro" id="IPR037528">
    <property type="entry name" value="ArgB"/>
</dbReference>
<protein>
    <recommendedName>
        <fullName evidence="8">Acetylglutamate kinase</fullName>
        <ecNumber evidence="8">2.7.2.8</ecNumber>
    </recommendedName>
    <alternativeName>
        <fullName evidence="8">N-acetyl-L-glutamate 5-phosphotransferase</fullName>
    </alternativeName>
    <alternativeName>
        <fullName evidence="8">NAG kinase</fullName>
        <shortName evidence="8">NAGK</shortName>
    </alternativeName>
</protein>
<evidence type="ECO:0000256" key="7">
    <source>
        <dbReference type="ARBA" id="ARBA00022840"/>
    </source>
</evidence>
<dbReference type="EMBL" id="MF101419">
    <property type="protein sequence ID" value="ARW61736.1"/>
    <property type="molecule type" value="Genomic_DNA"/>
</dbReference>
<feature type="binding site" evidence="8">
    <location>
        <position position="88"/>
    </location>
    <ligand>
        <name>substrate</name>
    </ligand>
</feature>
<keyword evidence="10" id="KW-0934">Plastid</keyword>
<dbReference type="InterPro" id="IPR004662">
    <property type="entry name" value="AcgluKinase_fam"/>
</dbReference>
<gene>
    <name evidence="8 10" type="primary">argB</name>
</gene>
<feature type="binding site" evidence="8">
    <location>
        <position position="181"/>
    </location>
    <ligand>
        <name>substrate</name>
    </ligand>
</feature>
<comment type="subcellular location">
    <subcellularLocation>
        <location evidence="8">Plastid</location>
        <location evidence="8">Chloroplast</location>
    </subcellularLocation>
</comment>
<dbReference type="GO" id="GO:0003991">
    <property type="term" value="F:acetylglutamate kinase activity"/>
    <property type="evidence" value="ECO:0007669"/>
    <property type="project" value="UniProtKB-UniRule"/>
</dbReference>
<dbReference type="PANTHER" id="PTHR23342">
    <property type="entry name" value="N-ACETYLGLUTAMATE SYNTHASE"/>
    <property type="match status" value="1"/>
</dbReference>
<comment type="catalytic activity">
    <reaction evidence="8">
        <text>N-acetyl-L-glutamate + ATP = N-acetyl-L-glutamyl 5-phosphate + ADP</text>
        <dbReference type="Rhea" id="RHEA:14629"/>
        <dbReference type="ChEBI" id="CHEBI:30616"/>
        <dbReference type="ChEBI" id="CHEBI:44337"/>
        <dbReference type="ChEBI" id="CHEBI:57936"/>
        <dbReference type="ChEBI" id="CHEBI:456216"/>
        <dbReference type="EC" id="2.7.2.8"/>
    </reaction>
</comment>
<dbReference type="PRINTS" id="PR00474">
    <property type="entry name" value="GLU5KINASE"/>
</dbReference>
<name>A0A1Z1M6U6_BOSMO</name>
<comment type="similarity">
    <text evidence="8">Belongs to the acetylglutamate kinase family. ArgB subfamily.</text>
</comment>
<sequence length="286" mass="31148">MSNFLASDRFDFLDNILLFLRRYSGSTFVIKYGGSVMQDSSLKSTVIEDICFLYSVGINLVLVHGGGIAINSWLDKLNIKPKFMDGLRITDSNTMEVVEMVLMGKVNKELVSLINSHNISAVGLSGKDANLIQASPLFDSPDNLVGKVNIVNNKILNLLLSNRYIPVIASVSSDSIGQTYNINADTVASAIASSLKADKLILLTDTPGILRDLHNSSSVIKCLNLNEIKDLKQDNIISGGMIPKVDSCVKALQSEVKSAHIIDGRVKHALLYELFTNDRLGSMVVC</sequence>
<keyword evidence="4 8" id="KW-0808">Transferase</keyword>
<dbReference type="InterPro" id="IPR001057">
    <property type="entry name" value="Glu/AcGlu_kinase"/>
</dbReference>
<organism evidence="10">
    <name type="scientific">Bostrychia moritziana</name>
    <name type="common">Red alga</name>
    <name type="synonym">Polysiphonia moritziana</name>
    <dbReference type="NCBI Taxonomy" id="103713"/>
    <lineage>
        <taxon>Eukaryota</taxon>
        <taxon>Rhodophyta</taxon>
        <taxon>Florideophyceae</taxon>
        <taxon>Rhodymeniophycidae</taxon>
        <taxon>Ceramiales</taxon>
        <taxon>Rhodomelaceae</taxon>
        <taxon>Bostrychia</taxon>
    </lineage>
</organism>
<dbReference type="EC" id="2.7.2.8" evidence="8"/>
<accession>A0A1Z1M6U6</accession>
<dbReference type="CDD" id="cd04250">
    <property type="entry name" value="AAK_NAGK-C"/>
    <property type="match status" value="1"/>
</dbReference>
<evidence type="ECO:0000256" key="8">
    <source>
        <dbReference type="HAMAP-Rule" id="MF_00082"/>
    </source>
</evidence>
<dbReference type="RefSeq" id="YP_009393174.1">
    <property type="nucleotide sequence ID" value="NC_035266.1"/>
</dbReference>
<keyword evidence="5 8" id="KW-0547">Nucleotide-binding</keyword>
<dbReference type="FunFam" id="3.40.1160.10:FF:000004">
    <property type="entry name" value="Acetylglutamate kinase"/>
    <property type="match status" value="1"/>
</dbReference>
<evidence type="ECO:0000259" key="9">
    <source>
        <dbReference type="Pfam" id="PF00696"/>
    </source>
</evidence>
<dbReference type="AlphaFoldDB" id="A0A1Z1M6U6"/>
<dbReference type="InterPro" id="IPR036393">
    <property type="entry name" value="AceGlu_kinase-like_sf"/>
</dbReference>
<comment type="function">
    <text evidence="8">Catalyzes the ATP-dependent phosphorylation of N-acetyl-L-glutamate.</text>
</comment>
<evidence type="ECO:0000256" key="4">
    <source>
        <dbReference type="ARBA" id="ARBA00022679"/>
    </source>
</evidence>
<proteinExistence type="inferred from homology"/>
<geneLocation type="chloroplast" evidence="10"/>
<dbReference type="UniPathway" id="UPA00068">
    <property type="reaction ID" value="UER00107"/>
</dbReference>
<dbReference type="GO" id="GO:0042450">
    <property type="term" value="P:L-arginine biosynthetic process via ornithine"/>
    <property type="evidence" value="ECO:0007669"/>
    <property type="project" value="UniProtKB-UniRule"/>
</dbReference>
<evidence type="ECO:0000256" key="1">
    <source>
        <dbReference type="ARBA" id="ARBA00004828"/>
    </source>
</evidence>
<dbReference type="SUPFAM" id="SSF53633">
    <property type="entry name" value="Carbamate kinase-like"/>
    <property type="match status" value="1"/>
</dbReference>
<evidence type="ECO:0000256" key="5">
    <source>
        <dbReference type="ARBA" id="ARBA00022741"/>
    </source>
</evidence>
<evidence type="ECO:0000256" key="6">
    <source>
        <dbReference type="ARBA" id="ARBA00022777"/>
    </source>
</evidence>
<feature type="site" description="Transition state stabilizer" evidence="8">
    <location>
        <position position="244"/>
    </location>
</feature>
<dbReference type="GO" id="GO:0005524">
    <property type="term" value="F:ATP binding"/>
    <property type="evidence" value="ECO:0007669"/>
    <property type="project" value="UniProtKB-UniRule"/>
</dbReference>
<dbReference type="PIRSF" id="PIRSF000728">
    <property type="entry name" value="NAGK"/>
    <property type="match status" value="1"/>
</dbReference>
<reference evidence="10" key="1">
    <citation type="journal article" date="2017" name="J. Phycol.">
        <title>Analysis of chloroplast genomes and a supermatrix inform reclassification of the Rhodomelaceae (Rhodophyta).</title>
        <authorList>
            <person name="Diaz-Tapia P."/>
            <person name="Maggs C.A."/>
            <person name="West J.A."/>
            <person name="Verbruggen H."/>
        </authorList>
    </citation>
    <scope>NUCLEOTIDE SEQUENCE</scope>
    <source>
        <strain evidence="10">JW3660</strain>
    </source>
</reference>
<evidence type="ECO:0000313" key="10">
    <source>
        <dbReference type="EMBL" id="ARW61736.1"/>
    </source>
</evidence>
<dbReference type="HAMAP" id="MF_00082">
    <property type="entry name" value="ArgB"/>
    <property type="match status" value="1"/>
</dbReference>
<dbReference type="GeneID" id="33354823"/>
<feature type="binding site" evidence="8">
    <location>
        <begin position="66"/>
        <end position="67"/>
    </location>
    <ligand>
        <name>substrate</name>
    </ligand>
</feature>
<keyword evidence="10" id="KW-0150">Chloroplast</keyword>
<dbReference type="InterPro" id="IPR041727">
    <property type="entry name" value="NAGK-C"/>
</dbReference>
<dbReference type="InterPro" id="IPR001048">
    <property type="entry name" value="Asp/Glu/Uridylate_kinase"/>
</dbReference>
<keyword evidence="6 8" id="KW-0418">Kinase</keyword>
<comment type="pathway">
    <text evidence="1 8">Amino-acid biosynthesis; L-arginine biosynthesis; N(2)-acetyl-L-ornithine from L-glutamate: step 2/4.</text>
</comment>
<dbReference type="Gene3D" id="3.40.1160.10">
    <property type="entry name" value="Acetylglutamate kinase-like"/>
    <property type="match status" value="1"/>
</dbReference>
<dbReference type="GO" id="GO:0009507">
    <property type="term" value="C:chloroplast"/>
    <property type="evidence" value="ECO:0007669"/>
    <property type="project" value="UniProtKB-SubCell"/>
</dbReference>
<keyword evidence="7 8" id="KW-0067">ATP-binding</keyword>
<keyword evidence="3 8" id="KW-0028">Amino-acid biosynthesis</keyword>
<feature type="site" description="Transition state stabilizer" evidence="8">
    <location>
        <position position="31"/>
    </location>
</feature>
<dbReference type="PANTHER" id="PTHR23342:SF0">
    <property type="entry name" value="N-ACETYLGLUTAMATE SYNTHASE, MITOCHONDRIAL"/>
    <property type="match status" value="1"/>
</dbReference>
<keyword evidence="2 8" id="KW-0055">Arginine biosynthesis</keyword>
<dbReference type="NCBIfam" id="TIGR00761">
    <property type="entry name" value="argB"/>
    <property type="match status" value="1"/>
</dbReference>
<evidence type="ECO:0000256" key="3">
    <source>
        <dbReference type="ARBA" id="ARBA00022605"/>
    </source>
</evidence>
<feature type="domain" description="Aspartate/glutamate/uridylate kinase" evidence="9">
    <location>
        <begin position="27"/>
        <end position="263"/>
    </location>
</feature>
<dbReference type="Pfam" id="PF00696">
    <property type="entry name" value="AA_kinase"/>
    <property type="match status" value="1"/>
</dbReference>